<dbReference type="OrthoDB" id="6040582at2759"/>
<dbReference type="Pfam" id="PF08560">
    <property type="entry name" value="DUF1757"/>
    <property type="match status" value="1"/>
</dbReference>
<proteinExistence type="predicted"/>
<keyword evidence="1" id="KW-0812">Transmembrane</keyword>
<feature type="transmembrane region" description="Helical" evidence="1">
    <location>
        <begin position="132"/>
        <end position="153"/>
    </location>
</feature>
<accession>A0A6J8F206</accession>
<feature type="transmembrane region" description="Helical" evidence="1">
    <location>
        <begin position="67"/>
        <end position="85"/>
    </location>
</feature>
<reference evidence="2 3" key="1">
    <citation type="submission" date="2020-06" db="EMBL/GenBank/DDBJ databases">
        <authorList>
            <person name="Li R."/>
            <person name="Bekaert M."/>
        </authorList>
    </citation>
    <scope>NUCLEOTIDE SEQUENCE [LARGE SCALE GENOMIC DNA]</scope>
    <source>
        <strain evidence="3">wild</strain>
    </source>
</reference>
<keyword evidence="3" id="KW-1185">Reference proteome</keyword>
<organism evidence="2 3">
    <name type="scientific">Mytilus coruscus</name>
    <name type="common">Sea mussel</name>
    <dbReference type="NCBI Taxonomy" id="42192"/>
    <lineage>
        <taxon>Eukaryota</taxon>
        <taxon>Metazoa</taxon>
        <taxon>Spiralia</taxon>
        <taxon>Lophotrochozoa</taxon>
        <taxon>Mollusca</taxon>
        <taxon>Bivalvia</taxon>
        <taxon>Autobranchia</taxon>
        <taxon>Pteriomorphia</taxon>
        <taxon>Mytilida</taxon>
        <taxon>Mytiloidea</taxon>
        <taxon>Mytilidae</taxon>
        <taxon>Mytilinae</taxon>
        <taxon>Mytilus</taxon>
    </lineage>
</organism>
<evidence type="ECO:0000256" key="1">
    <source>
        <dbReference type="SAM" id="Phobius"/>
    </source>
</evidence>
<name>A0A6J8F206_MYTCO</name>
<evidence type="ECO:0000313" key="3">
    <source>
        <dbReference type="Proteomes" id="UP000507470"/>
    </source>
</evidence>
<dbReference type="PANTHER" id="PTHR38636:SF1">
    <property type="entry name" value="CHLORIDE CHANNEL PROTEIN CLC-D"/>
    <property type="match status" value="1"/>
</dbReference>
<sequence>MPYFQFKSSATLKDEYRMGKEFVWHVLDGPTDGKSSTYNHRVGRPVAAIMKKETRNLRGIQQKMTRAGRGGIILGLVTGPLMTFLKVKDEDEYKIWDRCYRLRHNRGQVRVDQGSIVGAVGGAGIGAATGSALFGGLVGMSSGIIAMAIYNNVIVKKN</sequence>
<dbReference type="InterPro" id="IPR013869">
    <property type="entry name" value="DUF1757"/>
</dbReference>
<evidence type="ECO:0000313" key="2">
    <source>
        <dbReference type="EMBL" id="CAC5425511.1"/>
    </source>
</evidence>
<dbReference type="PANTHER" id="PTHR38636">
    <property type="entry name" value="PROTEIN CBG20488"/>
    <property type="match status" value="1"/>
</dbReference>
<keyword evidence="1" id="KW-0472">Membrane</keyword>
<keyword evidence="1" id="KW-1133">Transmembrane helix</keyword>
<dbReference type="AlphaFoldDB" id="A0A6J8F206"/>
<dbReference type="EMBL" id="CACVKT020010251">
    <property type="protein sequence ID" value="CAC5425511.1"/>
    <property type="molecule type" value="Genomic_DNA"/>
</dbReference>
<protein>
    <submittedName>
        <fullName evidence="2">Uncharacterized protein</fullName>
    </submittedName>
</protein>
<dbReference type="Proteomes" id="UP000507470">
    <property type="component" value="Unassembled WGS sequence"/>
</dbReference>
<gene>
    <name evidence="2" type="ORF">MCOR_57320</name>
</gene>